<dbReference type="EMBL" id="RZNX01000015">
    <property type="protein sequence ID" value="RUT27768.1"/>
    <property type="molecule type" value="Genomic_DNA"/>
</dbReference>
<dbReference type="OrthoDB" id="2354159at2"/>
<accession>A0A433X111</accession>
<dbReference type="GO" id="GO:0035438">
    <property type="term" value="F:cyclic-di-GMP binding"/>
    <property type="evidence" value="ECO:0007669"/>
    <property type="project" value="InterPro"/>
</dbReference>
<feature type="domain" description="PilZ" evidence="1">
    <location>
        <begin position="11"/>
        <end position="111"/>
    </location>
</feature>
<reference evidence="2 3" key="1">
    <citation type="submission" date="2018-12" db="EMBL/GenBank/DDBJ databases">
        <authorList>
            <person name="Sun L."/>
            <person name="Chen Z."/>
        </authorList>
    </citation>
    <scope>NUCLEOTIDE SEQUENCE [LARGE SCALE GENOMIC DNA]</scope>
    <source>
        <strain evidence="2 3">3-5-3</strain>
    </source>
</reference>
<dbReference type="Pfam" id="PF07238">
    <property type="entry name" value="PilZ"/>
    <property type="match status" value="1"/>
</dbReference>
<gene>
    <name evidence="2" type="ORF">EJP77_19700</name>
</gene>
<dbReference type="Proteomes" id="UP000272464">
    <property type="component" value="Unassembled WGS sequence"/>
</dbReference>
<dbReference type="Gene3D" id="2.40.10.220">
    <property type="entry name" value="predicted glycosyltransferase like domains"/>
    <property type="match status" value="1"/>
</dbReference>
<evidence type="ECO:0000313" key="3">
    <source>
        <dbReference type="Proteomes" id="UP000272464"/>
    </source>
</evidence>
<dbReference type="InterPro" id="IPR009875">
    <property type="entry name" value="PilZ_domain"/>
</dbReference>
<evidence type="ECO:0000313" key="2">
    <source>
        <dbReference type="EMBL" id="RUT27768.1"/>
    </source>
</evidence>
<proteinExistence type="predicted"/>
<dbReference type="AlphaFoldDB" id="A0A433X111"/>
<dbReference type="RefSeq" id="WP_127200974.1">
    <property type="nucleotide sequence ID" value="NZ_RZNX01000015.1"/>
</dbReference>
<name>A0A433X111_9BACL</name>
<organism evidence="2 3">
    <name type="scientific">Paenibacillus zeisoli</name>
    <dbReference type="NCBI Taxonomy" id="2496267"/>
    <lineage>
        <taxon>Bacteria</taxon>
        <taxon>Bacillati</taxon>
        <taxon>Bacillota</taxon>
        <taxon>Bacilli</taxon>
        <taxon>Bacillales</taxon>
        <taxon>Paenibacillaceae</taxon>
        <taxon>Paenibacillus</taxon>
    </lineage>
</organism>
<protein>
    <submittedName>
        <fullName evidence="2">PilZ domain-containing protein</fullName>
    </submittedName>
</protein>
<comment type="caution">
    <text evidence="2">The sequence shown here is derived from an EMBL/GenBank/DDBJ whole genome shotgun (WGS) entry which is preliminary data.</text>
</comment>
<evidence type="ECO:0000259" key="1">
    <source>
        <dbReference type="Pfam" id="PF07238"/>
    </source>
</evidence>
<keyword evidence="3" id="KW-1185">Reference proteome</keyword>
<sequence>MSNNNRKEPFRYSMEVPMSCWIRISEINGTAITSKLAEVDLIDISKGGCKIRTPLDLHASSNSIKGVLRLKFSEEEYDFNAQIRWQRQLEPPFFHYGLSLLLEDDEKEKINAELRTLAGNKKIKVI</sequence>